<dbReference type="OrthoDB" id="959318at2"/>
<gene>
    <name evidence="1" type="ORF">SAMN04515674_10719</name>
</gene>
<keyword evidence="2" id="KW-1185">Reference proteome</keyword>
<sequence>MEQYKIPKPEFNLNYQFKKVEDFANLRVIDVLWILTMNSYNLALTGIRLQHEKYNHATKISAIEAQKTKEEIEEWINYYLKKNSPFWLILKKNYGQSIKVCLNEIALLFEMAEQNPSLFKDLTPDANYFLKKIVYSGFYKSIRKGKFPTIFQRIYFLFFVDITSKPKGYEKYFYPYFTRDFLSLVITIIKRDQQEFTPKLSVLINSMFGKEAFEIYTHYAINYMSQEGELGILFQTNNDKLEIEEIQPPIPISLEPPFISKVKMTQSQIVLLYYYFFKYHGLEPRVNIDISPLARFIHLTTETTFTKIQNSDIYSKLQKAPNFKTDKELIKDLNVIKEYFREHEFHDIVKLIDTEIHMSEKLIGKK</sequence>
<organism evidence="1 2">
    <name type="scientific">Pseudarcicella hirudinis</name>
    <dbReference type="NCBI Taxonomy" id="1079859"/>
    <lineage>
        <taxon>Bacteria</taxon>
        <taxon>Pseudomonadati</taxon>
        <taxon>Bacteroidota</taxon>
        <taxon>Cytophagia</taxon>
        <taxon>Cytophagales</taxon>
        <taxon>Flectobacillaceae</taxon>
        <taxon>Pseudarcicella</taxon>
    </lineage>
</organism>
<dbReference type="STRING" id="1079859.SAMN04515674_10719"/>
<evidence type="ECO:0000313" key="1">
    <source>
        <dbReference type="EMBL" id="SFP90898.1"/>
    </source>
</evidence>
<dbReference type="EMBL" id="FOXH01000007">
    <property type="protein sequence ID" value="SFP90898.1"/>
    <property type="molecule type" value="Genomic_DNA"/>
</dbReference>
<dbReference type="Proteomes" id="UP000199306">
    <property type="component" value="Unassembled WGS sequence"/>
</dbReference>
<dbReference type="RefSeq" id="WP_092017653.1">
    <property type="nucleotide sequence ID" value="NZ_FOXH01000007.1"/>
</dbReference>
<reference evidence="1 2" key="1">
    <citation type="submission" date="2016-10" db="EMBL/GenBank/DDBJ databases">
        <authorList>
            <person name="de Groot N.N."/>
        </authorList>
    </citation>
    <scope>NUCLEOTIDE SEQUENCE [LARGE SCALE GENOMIC DNA]</scope>
    <source>
        <strain evidence="2">E92,LMG 26720,CCM 7988</strain>
    </source>
</reference>
<dbReference type="AlphaFoldDB" id="A0A1I5U6H4"/>
<evidence type="ECO:0000313" key="2">
    <source>
        <dbReference type="Proteomes" id="UP000199306"/>
    </source>
</evidence>
<accession>A0A1I5U6H4</accession>
<proteinExistence type="predicted"/>
<protein>
    <submittedName>
        <fullName evidence="1">Uncharacterized protein</fullName>
    </submittedName>
</protein>
<name>A0A1I5U6H4_9BACT</name>